<dbReference type="RefSeq" id="WP_188373648.1">
    <property type="nucleotide sequence ID" value="NZ_BMDQ01000001.1"/>
</dbReference>
<name>A0ABQ2BW81_9FLAO</name>
<dbReference type="Proteomes" id="UP000624701">
    <property type="component" value="Unassembled WGS sequence"/>
</dbReference>
<keyword evidence="1" id="KW-1133">Transmembrane helix</keyword>
<keyword evidence="3" id="KW-1185">Reference proteome</keyword>
<gene>
    <name evidence="2" type="ORF">GCM10011444_10600</name>
</gene>
<keyword evidence="1" id="KW-0812">Transmembrane</keyword>
<organism evidence="2 3">
    <name type="scientific">Winogradskyella haliclonae</name>
    <dbReference type="NCBI Taxonomy" id="2048558"/>
    <lineage>
        <taxon>Bacteria</taxon>
        <taxon>Pseudomonadati</taxon>
        <taxon>Bacteroidota</taxon>
        <taxon>Flavobacteriia</taxon>
        <taxon>Flavobacteriales</taxon>
        <taxon>Flavobacteriaceae</taxon>
        <taxon>Winogradskyella</taxon>
    </lineage>
</organism>
<accession>A0ABQ2BW81</accession>
<evidence type="ECO:0000313" key="2">
    <source>
        <dbReference type="EMBL" id="GGI56751.1"/>
    </source>
</evidence>
<reference evidence="3" key="1">
    <citation type="journal article" date="2019" name="Int. J. Syst. Evol. Microbiol.">
        <title>The Global Catalogue of Microorganisms (GCM) 10K type strain sequencing project: providing services to taxonomists for standard genome sequencing and annotation.</title>
        <authorList>
            <consortium name="The Broad Institute Genomics Platform"/>
            <consortium name="The Broad Institute Genome Sequencing Center for Infectious Disease"/>
            <person name="Wu L."/>
            <person name="Ma J."/>
        </authorList>
    </citation>
    <scope>NUCLEOTIDE SEQUENCE [LARGE SCALE GENOMIC DNA]</scope>
    <source>
        <strain evidence="3">CCM 8681</strain>
    </source>
</reference>
<protein>
    <recommendedName>
        <fullName evidence="4">Riboflavin synthase subunit beta</fullName>
    </recommendedName>
</protein>
<dbReference type="EMBL" id="BMDQ01000001">
    <property type="protein sequence ID" value="GGI56751.1"/>
    <property type="molecule type" value="Genomic_DNA"/>
</dbReference>
<evidence type="ECO:0000256" key="1">
    <source>
        <dbReference type="SAM" id="Phobius"/>
    </source>
</evidence>
<keyword evidence="1" id="KW-0472">Membrane</keyword>
<proteinExistence type="predicted"/>
<feature type="transmembrane region" description="Helical" evidence="1">
    <location>
        <begin position="63"/>
        <end position="84"/>
    </location>
</feature>
<evidence type="ECO:0008006" key="4">
    <source>
        <dbReference type="Google" id="ProtNLM"/>
    </source>
</evidence>
<evidence type="ECO:0000313" key="3">
    <source>
        <dbReference type="Proteomes" id="UP000624701"/>
    </source>
</evidence>
<comment type="caution">
    <text evidence="2">The sequence shown here is derived from an EMBL/GenBank/DDBJ whole genome shotgun (WGS) entry which is preliminary data.</text>
</comment>
<sequence length="94" mass="10875">MGSASMNTIMNNNRKLLPLRDRFKNRLGGYNSDKKTEYNLPKANAKQLKDISRRLKEEHKSRMLKIIVVTVILFLGLLLTFLYSSDGIIELLTY</sequence>